<accession>A0A0V1DRN1</accession>
<dbReference type="Proteomes" id="UP000054995">
    <property type="component" value="Unassembled WGS sequence"/>
</dbReference>
<protein>
    <submittedName>
        <fullName evidence="1">Uncharacterized protein</fullName>
    </submittedName>
</protein>
<proteinExistence type="predicted"/>
<dbReference type="EMBL" id="JYDT01001663">
    <property type="protein sequence ID" value="KRY64249.1"/>
    <property type="molecule type" value="Genomic_DNA"/>
</dbReference>
<dbReference type="OrthoDB" id="205248at2759"/>
<feature type="non-terminal residue" evidence="1">
    <location>
        <position position="90"/>
    </location>
</feature>
<name>A0A0V1DRN1_TRIPS</name>
<evidence type="ECO:0000313" key="2">
    <source>
        <dbReference type="Proteomes" id="UP000054995"/>
    </source>
</evidence>
<comment type="caution">
    <text evidence="1">The sequence shown here is derived from an EMBL/GenBank/DDBJ whole genome shotgun (WGS) entry which is preliminary data.</text>
</comment>
<organism evidence="1 2">
    <name type="scientific">Trichinella pseudospiralis</name>
    <name type="common">Parasitic roundworm</name>
    <dbReference type="NCBI Taxonomy" id="6337"/>
    <lineage>
        <taxon>Eukaryota</taxon>
        <taxon>Metazoa</taxon>
        <taxon>Ecdysozoa</taxon>
        <taxon>Nematoda</taxon>
        <taxon>Enoplea</taxon>
        <taxon>Dorylaimia</taxon>
        <taxon>Trichinellida</taxon>
        <taxon>Trichinellidae</taxon>
        <taxon>Trichinella</taxon>
    </lineage>
</organism>
<sequence length="90" mass="10654">MQRNPWGISERREPVSSFAEIMDEELARKLHLEEQSSLDVIADDAVETEVWERDDCVDDYAIAMLLQKDYDLEFEHAFRLEEKQYSKGDK</sequence>
<keyword evidence="2" id="KW-1185">Reference proteome</keyword>
<dbReference type="AlphaFoldDB" id="A0A0V1DRN1"/>
<reference evidence="1 2" key="1">
    <citation type="submission" date="2015-01" db="EMBL/GenBank/DDBJ databases">
        <title>Evolution of Trichinella species and genotypes.</title>
        <authorList>
            <person name="Korhonen P.K."/>
            <person name="Edoardo P."/>
            <person name="Giuseppe L.R."/>
            <person name="Gasser R.B."/>
        </authorList>
    </citation>
    <scope>NUCLEOTIDE SEQUENCE [LARGE SCALE GENOMIC DNA]</scope>
    <source>
        <strain evidence="1">ISS470</strain>
    </source>
</reference>
<evidence type="ECO:0000313" key="1">
    <source>
        <dbReference type="EMBL" id="KRY64249.1"/>
    </source>
</evidence>
<gene>
    <name evidence="1" type="ORF">T4D_4681</name>
</gene>